<protein>
    <submittedName>
        <fullName evidence="1">Uncharacterized protein</fullName>
    </submittedName>
</protein>
<evidence type="ECO:0000313" key="2">
    <source>
        <dbReference type="Proteomes" id="UP000593562"/>
    </source>
</evidence>
<dbReference type="AlphaFoldDB" id="A0A7J7C155"/>
<reference evidence="1 2" key="1">
    <citation type="journal article" date="2020" name="Nat. Commun.">
        <title>Genome of Tripterygium wilfordii and identification of cytochrome P450 involved in triptolide biosynthesis.</title>
        <authorList>
            <person name="Tu L."/>
            <person name="Su P."/>
            <person name="Zhang Z."/>
            <person name="Gao L."/>
            <person name="Wang J."/>
            <person name="Hu T."/>
            <person name="Zhou J."/>
            <person name="Zhang Y."/>
            <person name="Zhao Y."/>
            <person name="Liu Y."/>
            <person name="Song Y."/>
            <person name="Tong Y."/>
            <person name="Lu Y."/>
            <person name="Yang J."/>
            <person name="Xu C."/>
            <person name="Jia M."/>
            <person name="Peters R.J."/>
            <person name="Huang L."/>
            <person name="Gao W."/>
        </authorList>
    </citation>
    <scope>NUCLEOTIDE SEQUENCE [LARGE SCALE GENOMIC DNA]</scope>
    <source>
        <strain evidence="2">cv. XIE 37</strain>
        <tissue evidence="1">Leaf</tissue>
    </source>
</reference>
<proteinExistence type="predicted"/>
<comment type="caution">
    <text evidence="1">The sequence shown here is derived from an EMBL/GenBank/DDBJ whole genome shotgun (WGS) entry which is preliminary data.</text>
</comment>
<name>A0A7J7C155_TRIWF</name>
<keyword evidence="2" id="KW-1185">Reference proteome</keyword>
<dbReference type="InParanoid" id="A0A7J7C155"/>
<organism evidence="1 2">
    <name type="scientific">Tripterygium wilfordii</name>
    <name type="common">Thunder God vine</name>
    <dbReference type="NCBI Taxonomy" id="458696"/>
    <lineage>
        <taxon>Eukaryota</taxon>
        <taxon>Viridiplantae</taxon>
        <taxon>Streptophyta</taxon>
        <taxon>Embryophyta</taxon>
        <taxon>Tracheophyta</taxon>
        <taxon>Spermatophyta</taxon>
        <taxon>Magnoliopsida</taxon>
        <taxon>eudicotyledons</taxon>
        <taxon>Gunneridae</taxon>
        <taxon>Pentapetalae</taxon>
        <taxon>rosids</taxon>
        <taxon>fabids</taxon>
        <taxon>Celastrales</taxon>
        <taxon>Celastraceae</taxon>
        <taxon>Tripterygium</taxon>
    </lineage>
</organism>
<dbReference type="EMBL" id="JAAARO010000021">
    <property type="protein sequence ID" value="KAF5727864.1"/>
    <property type="molecule type" value="Genomic_DNA"/>
</dbReference>
<gene>
    <name evidence="1" type="ORF">HS088_TW21G00002</name>
</gene>
<evidence type="ECO:0000313" key="1">
    <source>
        <dbReference type="EMBL" id="KAF5727864.1"/>
    </source>
</evidence>
<dbReference type="Proteomes" id="UP000593562">
    <property type="component" value="Unassembled WGS sequence"/>
</dbReference>
<accession>A0A7J7C155</accession>
<sequence>MFFMHQLRSIDLTGRNIIDWSQFESVSDFGLLIVLDRIFDVLFERHPSQMLRCPSPVMLWTIDDDANRKEFKTFTDVTVVILMCCNKTESKNATFSLAGARRLSPMGHKRLNKFLVPNPLVSYLDGIIAVGAPHLDLSYYTAFTVANNWIFQKFKKWVLGEGDETGFQGGSGHGGDFGWLWTQRWS</sequence>